<dbReference type="SUPFAM" id="SSF46955">
    <property type="entry name" value="Putative DNA-binding domain"/>
    <property type="match status" value="1"/>
</dbReference>
<feature type="binding site" evidence="15">
    <location>
        <position position="472"/>
    </location>
    <ligand>
        <name>Mg(2+)</name>
        <dbReference type="ChEBI" id="CHEBI:18420"/>
        <note>shared with alpha subunit</note>
    </ligand>
</feature>
<dbReference type="Pfam" id="PF17759">
    <property type="entry name" value="tRNA_synthFbeta"/>
    <property type="match status" value="1"/>
</dbReference>
<feature type="domain" description="TRNA-binding" evidence="17">
    <location>
        <begin position="42"/>
        <end position="163"/>
    </location>
</feature>
<dbReference type="PROSITE" id="PS51447">
    <property type="entry name" value="FDX_ACB"/>
    <property type="match status" value="1"/>
</dbReference>
<dbReference type="GO" id="GO:0009328">
    <property type="term" value="C:phenylalanine-tRNA ligase complex"/>
    <property type="evidence" value="ECO:0007669"/>
    <property type="project" value="TreeGrafter"/>
</dbReference>
<evidence type="ECO:0000256" key="3">
    <source>
        <dbReference type="ARBA" id="ARBA00011209"/>
    </source>
</evidence>
<dbReference type="Pfam" id="PF03147">
    <property type="entry name" value="FDX-ACB"/>
    <property type="match status" value="1"/>
</dbReference>
<dbReference type="InterPro" id="IPR020825">
    <property type="entry name" value="Phe-tRNA_synthase-like_B3/B4"/>
</dbReference>
<comment type="catalytic activity">
    <reaction evidence="14 15">
        <text>tRNA(Phe) + L-phenylalanine + ATP = L-phenylalanyl-tRNA(Phe) + AMP + diphosphate + H(+)</text>
        <dbReference type="Rhea" id="RHEA:19413"/>
        <dbReference type="Rhea" id="RHEA-COMP:9668"/>
        <dbReference type="Rhea" id="RHEA-COMP:9699"/>
        <dbReference type="ChEBI" id="CHEBI:15378"/>
        <dbReference type="ChEBI" id="CHEBI:30616"/>
        <dbReference type="ChEBI" id="CHEBI:33019"/>
        <dbReference type="ChEBI" id="CHEBI:58095"/>
        <dbReference type="ChEBI" id="CHEBI:78442"/>
        <dbReference type="ChEBI" id="CHEBI:78531"/>
        <dbReference type="ChEBI" id="CHEBI:456215"/>
        <dbReference type="EC" id="6.1.1.20"/>
    </reaction>
</comment>
<dbReference type="InterPro" id="IPR036690">
    <property type="entry name" value="Fdx_antiC-bd_sf"/>
</dbReference>
<dbReference type="PANTHER" id="PTHR10947">
    <property type="entry name" value="PHENYLALANYL-TRNA SYNTHETASE BETA CHAIN AND LEUCINE-RICH REPEAT-CONTAINING PROTEIN 47"/>
    <property type="match status" value="1"/>
</dbReference>
<dbReference type="Gene3D" id="2.40.50.140">
    <property type="entry name" value="Nucleic acid-binding proteins"/>
    <property type="match status" value="1"/>
</dbReference>
<gene>
    <name evidence="15" type="primary">pheT</name>
    <name evidence="20" type="ORF">ATK74_1027</name>
</gene>
<feature type="domain" description="B5" evidence="19">
    <location>
        <begin position="419"/>
        <end position="494"/>
    </location>
</feature>
<keyword evidence="5 16" id="KW-0820">tRNA-binding</keyword>
<keyword evidence="8 15" id="KW-0547">Nucleotide-binding</keyword>
<comment type="cofactor">
    <cofactor evidence="15">
        <name>Mg(2+)</name>
        <dbReference type="ChEBI" id="CHEBI:18420"/>
    </cofactor>
    <text evidence="15">Binds 2 magnesium ions per tetramer.</text>
</comment>
<dbReference type="SMART" id="SM00874">
    <property type="entry name" value="B5"/>
    <property type="match status" value="1"/>
</dbReference>
<dbReference type="SUPFAM" id="SSF50249">
    <property type="entry name" value="Nucleic acid-binding proteins"/>
    <property type="match status" value="1"/>
</dbReference>
<dbReference type="InterPro" id="IPR005121">
    <property type="entry name" value="Fdx_antiC-bd"/>
</dbReference>
<name>A0A2A9CQ68_9ACTN</name>
<dbReference type="SMART" id="SM00873">
    <property type="entry name" value="B3_4"/>
    <property type="match status" value="1"/>
</dbReference>
<comment type="caution">
    <text evidence="20">The sequence shown here is derived from an EMBL/GenBank/DDBJ whole genome shotgun (WGS) entry which is preliminary data.</text>
</comment>
<dbReference type="PANTHER" id="PTHR10947:SF0">
    <property type="entry name" value="PHENYLALANINE--TRNA LIGASE BETA SUBUNIT"/>
    <property type="match status" value="1"/>
</dbReference>
<dbReference type="Gene3D" id="3.50.40.10">
    <property type="entry name" value="Phenylalanyl-trna Synthetase, Chain B, domain 3"/>
    <property type="match status" value="1"/>
</dbReference>
<dbReference type="FunFam" id="3.30.70.380:FF:000001">
    <property type="entry name" value="Phenylalanine--tRNA ligase beta subunit"/>
    <property type="match status" value="1"/>
</dbReference>
<dbReference type="FunFam" id="3.30.930.10:FF:000130">
    <property type="entry name" value="Phenylalanine--tRNA ligase beta subunit"/>
    <property type="match status" value="1"/>
</dbReference>
<evidence type="ECO:0000256" key="5">
    <source>
        <dbReference type="ARBA" id="ARBA00022555"/>
    </source>
</evidence>
<dbReference type="GO" id="GO:0006432">
    <property type="term" value="P:phenylalanyl-tRNA aminoacylation"/>
    <property type="evidence" value="ECO:0007669"/>
    <property type="project" value="UniProtKB-UniRule"/>
</dbReference>
<dbReference type="SUPFAM" id="SSF56037">
    <property type="entry name" value="PheT/TilS domain"/>
    <property type="match status" value="1"/>
</dbReference>
<dbReference type="InterPro" id="IPR009061">
    <property type="entry name" value="DNA-bd_dom_put_sf"/>
</dbReference>
<dbReference type="InterPro" id="IPR045060">
    <property type="entry name" value="Phe-tRNA-ligase_IIc_bsu"/>
</dbReference>
<evidence type="ECO:0000256" key="6">
    <source>
        <dbReference type="ARBA" id="ARBA00022598"/>
    </source>
</evidence>
<dbReference type="SUPFAM" id="SSF55681">
    <property type="entry name" value="Class II aaRS and biotin synthetases"/>
    <property type="match status" value="1"/>
</dbReference>
<evidence type="ECO:0000259" key="17">
    <source>
        <dbReference type="PROSITE" id="PS50886"/>
    </source>
</evidence>
<dbReference type="AlphaFoldDB" id="A0A2A9CQ68"/>
<evidence type="ECO:0000259" key="19">
    <source>
        <dbReference type="PROSITE" id="PS51483"/>
    </source>
</evidence>
<dbReference type="InterPro" id="IPR045864">
    <property type="entry name" value="aa-tRNA-synth_II/BPL/LPL"/>
</dbReference>
<dbReference type="InterPro" id="IPR005147">
    <property type="entry name" value="tRNA_synthase_B5-dom"/>
</dbReference>
<evidence type="ECO:0000256" key="13">
    <source>
        <dbReference type="ARBA" id="ARBA00023146"/>
    </source>
</evidence>
<keyword evidence="21" id="KW-1185">Reference proteome</keyword>
<dbReference type="InterPro" id="IPR033714">
    <property type="entry name" value="tRNA_bind_bactPheRS"/>
</dbReference>
<dbReference type="Pfam" id="PF03483">
    <property type="entry name" value="B3_4"/>
    <property type="match status" value="1"/>
</dbReference>
<dbReference type="InterPro" id="IPR012340">
    <property type="entry name" value="NA-bd_OB-fold"/>
</dbReference>
<dbReference type="SMART" id="SM00896">
    <property type="entry name" value="FDX-ACB"/>
    <property type="match status" value="1"/>
</dbReference>
<evidence type="ECO:0000313" key="20">
    <source>
        <dbReference type="EMBL" id="PFG16488.1"/>
    </source>
</evidence>
<comment type="subunit">
    <text evidence="3 15">Tetramer of two alpha and two beta subunits.</text>
</comment>
<dbReference type="PROSITE" id="PS51483">
    <property type="entry name" value="B5"/>
    <property type="match status" value="1"/>
</dbReference>
<dbReference type="GO" id="GO:0005524">
    <property type="term" value="F:ATP binding"/>
    <property type="evidence" value="ECO:0007669"/>
    <property type="project" value="UniProtKB-UniRule"/>
</dbReference>
<evidence type="ECO:0000256" key="2">
    <source>
        <dbReference type="ARBA" id="ARBA00008653"/>
    </source>
</evidence>
<dbReference type="OrthoDB" id="9805455at2"/>
<feature type="binding site" evidence="15">
    <location>
        <position position="478"/>
    </location>
    <ligand>
        <name>Mg(2+)</name>
        <dbReference type="ChEBI" id="CHEBI:18420"/>
        <note>shared with alpha subunit</note>
    </ligand>
</feature>
<evidence type="ECO:0000256" key="12">
    <source>
        <dbReference type="ARBA" id="ARBA00022917"/>
    </source>
</evidence>
<evidence type="ECO:0000256" key="1">
    <source>
        <dbReference type="ARBA" id="ARBA00004496"/>
    </source>
</evidence>
<dbReference type="GO" id="GO:0004826">
    <property type="term" value="F:phenylalanine-tRNA ligase activity"/>
    <property type="evidence" value="ECO:0007669"/>
    <property type="project" value="UniProtKB-UniRule"/>
</dbReference>
<evidence type="ECO:0000256" key="14">
    <source>
        <dbReference type="ARBA" id="ARBA00049255"/>
    </source>
</evidence>
<sequence>MRAPLGWLRDYVDLPQEMTGRELSEVLIRAGLEVENVDQAGSELSGPIVVGRILAFVDEPQSNGKTIRWVQVDVGPAHNQPHPDYPDGCRSVVCGAHNFAVGDLVVVSLPGAMLTGGFAISARKTYGHLSDGMICAEDELGIGNDHSGIIILPATTDDGTQLKPGDDPADVLLMRDDVLDIDVSPDIGYCLSIRGLAREAAQNLGLSYRDVVTKATPAATAAGYPVRLDDPACPLFVGVRVTGFDPSAPTPRWMARRLVLSGMRSISLPVDITNYVMLETGQPLHAYDAGSLAGTIVVRKARAGETLVTLDGQTRRLDVDDLLITDDNGPIGLAGVMGGESTEMRDTSTDVLIEAASFDSASISRTLRRHNLPSEASKRFHRGVDPQAAYSAAHRAAELLVQLAGGQVLAEETVAGAVPSVPSQVIAADLPSKILGTEVPADRVVEILRASGCQVEVDGDQLRLVPPSWRGDLRDPYDYVEEVGRKIGFDTIAAVVPSAPVGRGLTRAQRARRAVNAAAVAAGFVEVLTFPFGSAEDLDRMGVPADDRRRSLVRLANPLAETQPYLRTSMLPGLFAAVARNTSRGNDDLALFETGSVFFAGTGDPAPIPSVTQRPSEAELAAIAAALPEQPRMLGAVLCGQWRRPGWQGDAIPAGWQQALALVDVAAGAVGVELVRRSAEYWPWHPGRCAELVVAGSVIGHAGELHPEVIKAFGLPERTAAVEFDLDALIELAPRGGDIVAVSPHPVAKEDVALVVPTEVAVADVQSALVDGAGELLESISLFDIFTGAQVPAGHRSLAFALRFRAPDRTLTDAETSAARVAAVACAEQRHGAVLRSF</sequence>
<keyword evidence="4 15" id="KW-0963">Cytoplasm</keyword>
<evidence type="ECO:0000259" key="18">
    <source>
        <dbReference type="PROSITE" id="PS51447"/>
    </source>
</evidence>
<keyword evidence="6 15" id="KW-0436">Ligase</keyword>
<keyword evidence="12 15" id="KW-0648">Protein biosynthesis</keyword>
<protein>
    <recommendedName>
        <fullName evidence="15">Phenylalanine--tRNA ligase beta subunit</fullName>
        <ecNumber evidence="15">6.1.1.20</ecNumber>
    </recommendedName>
    <alternativeName>
        <fullName evidence="15">Phenylalanyl-tRNA synthetase beta subunit</fullName>
        <shortName evidence="15">PheRS</shortName>
    </alternativeName>
</protein>
<dbReference type="NCBIfam" id="TIGR00472">
    <property type="entry name" value="pheT_bact"/>
    <property type="match status" value="1"/>
</dbReference>
<dbReference type="Proteomes" id="UP000226079">
    <property type="component" value="Unassembled WGS sequence"/>
</dbReference>
<dbReference type="EC" id="6.1.1.20" evidence="15"/>
<dbReference type="Pfam" id="PF03484">
    <property type="entry name" value="B5"/>
    <property type="match status" value="1"/>
</dbReference>
<evidence type="ECO:0000256" key="8">
    <source>
        <dbReference type="ARBA" id="ARBA00022741"/>
    </source>
</evidence>
<dbReference type="Gene3D" id="3.30.70.380">
    <property type="entry name" value="Ferrodoxin-fold anticodon-binding domain"/>
    <property type="match status" value="1"/>
</dbReference>
<dbReference type="SUPFAM" id="SSF54991">
    <property type="entry name" value="Anticodon-binding domain of PheRS"/>
    <property type="match status" value="1"/>
</dbReference>
<evidence type="ECO:0000313" key="21">
    <source>
        <dbReference type="Proteomes" id="UP000226079"/>
    </source>
</evidence>
<dbReference type="CDD" id="cd02796">
    <property type="entry name" value="tRNA_bind_bactPheRS"/>
    <property type="match status" value="1"/>
</dbReference>
<evidence type="ECO:0000256" key="11">
    <source>
        <dbReference type="ARBA" id="ARBA00022884"/>
    </source>
</evidence>
<dbReference type="GO" id="GO:0000049">
    <property type="term" value="F:tRNA binding"/>
    <property type="evidence" value="ECO:0007669"/>
    <property type="project" value="UniProtKB-UniRule"/>
</dbReference>
<proteinExistence type="inferred from homology"/>
<feature type="binding site" evidence="15">
    <location>
        <position position="481"/>
    </location>
    <ligand>
        <name>Mg(2+)</name>
        <dbReference type="ChEBI" id="CHEBI:18420"/>
        <note>shared with alpha subunit</note>
    </ligand>
</feature>
<evidence type="ECO:0000256" key="15">
    <source>
        <dbReference type="HAMAP-Rule" id="MF_00283"/>
    </source>
</evidence>
<dbReference type="HAMAP" id="MF_00283">
    <property type="entry name" value="Phe_tRNA_synth_beta1"/>
    <property type="match status" value="1"/>
</dbReference>
<dbReference type="CDD" id="cd00769">
    <property type="entry name" value="PheRS_beta_core"/>
    <property type="match status" value="1"/>
</dbReference>
<dbReference type="Gene3D" id="3.30.930.10">
    <property type="entry name" value="Bira Bifunctional Protein, Domain 2"/>
    <property type="match status" value="1"/>
</dbReference>
<reference evidence="20 21" key="1">
    <citation type="submission" date="2017-10" db="EMBL/GenBank/DDBJ databases">
        <title>Sequencing the genomes of 1000 actinobacteria strains.</title>
        <authorList>
            <person name="Klenk H.-P."/>
        </authorList>
    </citation>
    <scope>NUCLEOTIDE SEQUENCE [LARGE SCALE GENOMIC DNA]</scope>
    <source>
        <strain evidence="20 21">DSM 15597</strain>
    </source>
</reference>
<dbReference type="EMBL" id="PDJC01000001">
    <property type="protein sequence ID" value="PFG16488.1"/>
    <property type="molecule type" value="Genomic_DNA"/>
</dbReference>
<dbReference type="InterPro" id="IPR002547">
    <property type="entry name" value="tRNA-bd_dom"/>
</dbReference>
<evidence type="ECO:0000256" key="10">
    <source>
        <dbReference type="ARBA" id="ARBA00022842"/>
    </source>
</evidence>
<keyword evidence="10 15" id="KW-0460">Magnesium</keyword>
<evidence type="ECO:0000256" key="16">
    <source>
        <dbReference type="PROSITE-ProRule" id="PRU00209"/>
    </source>
</evidence>
<dbReference type="InterPro" id="IPR041616">
    <property type="entry name" value="PheRS_beta_core"/>
</dbReference>
<keyword evidence="9 15" id="KW-0067">ATP-binding</keyword>
<accession>A0A2A9CQ68</accession>
<dbReference type="Pfam" id="PF01588">
    <property type="entry name" value="tRNA_bind"/>
    <property type="match status" value="1"/>
</dbReference>
<organism evidence="20 21">
    <name type="scientific">Propionicimonas paludicola</name>
    <dbReference type="NCBI Taxonomy" id="185243"/>
    <lineage>
        <taxon>Bacteria</taxon>
        <taxon>Bacillati</taxon>
        <taxon>Actinomycetota</taxon>
        <taxon>Actinomycetes</taxon>
        <taxon>Propionibacteriales</taxon>
        <taxon>Nocardioidaceae</taxon>
        <taxon>Propionicimonas</taxon>
    </lineage>
</organism>
<dbReference type="RefSeq" id="WP_098460021.1">
    <property type="nucleotide sequence ID" value="NZ_PDJC01000001.1"/>
</dbReference>
<keyword evidence="11 16" id="KW-0694">RNA-binding</keyword>
<dbReference type="InterPro" id="IPR005146">
    <property type="entry name" value="B3/B4_tRNA-bd"/>
</dbReference>
<feature type="domain" description="FDX-ACB" evidence="18">
    <location>
        <begin position="743"/>
        <end position="836"/>
    </location>
</feature>
<feature type="binding site" evidence="15">
    <location>
        <position position="482"/>
    </location>
    <ligand>
        <name>Mg(2+)</name>
        <dbReference type="ChEBI" id="CHEBI:18420"/>
        <note>shared with alpha subunit</note>
    </ligand>
</feature>
<keyword evidence="7 15" id="KW-0479">Metal-binding</keyword>
<evidence type="ECO:0000256" key="7">
    <source>
        <dbReference type="ARBA" id="ARBA00022723"/>
    </source>
</evidence>
<comment type="similarity">
    <text evidence="2 15">Belongs to the phenylalanyl-tRNA synthetase beta subunit family. Type 1 subfamily.</text>
</comment>
<comment type="subcellular location">
    <subcellularLocation>
        <location evidence="1 15">Cytoplasm</location>
    </subcellularLocation>
</comment>
<keyword evidence="13 15" id="KW-0030">Aminoacyl-tRNA synthetase</keyword>
<dbReference type="Gene3D" id="3.30.56.10">
    <property type="match status" value="2"/>
</dbReference>
<dbReference type="GO" id="GO:0000287">
    <property type="term" value="F:magnesium ion binding"/>
    <property type="evidence" value="ECO:0007669"/>
    <property type="project" value="UniProtKB-UniRule"/>
</dbReference>
<dbReference type="InterPro" id="IPR004532">
    <property type="entry name" value="Phe-tRNA-ligase_IIc_bsu_bact"/>
</dbReference>
<dbReference type="PROSITE" id="PS50886">
    <property type="entry name" value="TRBD"/>
    <property type="match status" value="1"/>
</dbReference>
<evidence type="ECO:0000256" key="9">
    <source>
        <dbReference type="ARBA" id="ARBA00022840"/>
    </source>
</evidence>
<evidence type="ECO:0000256" key="4">
    <source>
        <dbReference type="ARBA" id="ARBA00022490"/>
    </source>
</evidence>